<organism evidence="2 3">
    <name type="scientific">Apatococcus fuscideae</name>
    <dbReference type="NCBI Taxonomy" id="2026836"/>
    <lineage>
        <taxon>Eukaryota</taxon>
        <taxon>Viridiplantae</taxon>
        <taxon>Chlorophyta</taxon>
        <taxon>core chlorophytes</taxon>
        <taxon>Trebouxiophyceae</taxon>
        <taxon>Chlorellales</taxon>
        <taxon>Chlorellaceae</taxon>
        <taxon>Apatococcus</taxon>
    </lineage>
</organism>
<evidence type="ECO:0000256" key="1">
    <source>
        <dbReference type="SAM" id="MobiDB-lite"/>
    </source>
</evidence>
<gene>
    <name evidence="2" type="ORF">WJX84_008867</name>
</gene>
<feature type="region of interest" description="Disordered" evidence="1">
    <location>
        <begin position="233"/>
        <end position="302"/>
    </location>
</feature>
<evidence type="ECO:0000313" key="3">
    <source>
        <dbReference type="Proteomes" id="UP001485043"/>
    </source>
</evidence>
<name>A0AAW1SY26_9CHLO</name>
<protein>
    <submittedName>
        <fullName evidence="2">Uncharacterized protein</fullName>
    </submittedName>
</protein>
<accession>A0AAW1SY26</accession>
<evidence type="ECO:0000313" key="2">
    <source>
        <dbReference type="EMBL" id="KAK9861953.1"/>
    </source>
</evidence>
<sequence length="446" mass="47362">MTEDASRSAASRLLREDMYTTSYQLLEQSVFDLCKAGASFSCPQKSSVRPASLRPFVVGGPHAGRCGVQVWKGSALMPQRSDRKLSHGAGDHWMHADFSPADVAPMPRREVNLGVGSQLLAAGIKKPRSRHCRRKRSLKGLSELVQKLRAVLGLPQDVLCPTEETASPPSQGLHLLESMLEQGPASSDELDAIQLLLNISCMASLPEPMPFGKAGQPGRMTCSGLATPLRPKLTDSLPWQKNGWSADQSMGRKGGQRHRSGYRKTPPGRQTWAPHTSGPVMENGDTERELSNGSSGGQQPLLPMPVGLAGMSFQRPLGLGARPHLPMLPGQMPGMPGPLLASLMSMQAAGGTLPTSRPGNGLQLPYPMPGGAQGQAGSSQMPLGGPSGSLLNMMPGPSGPPDLTSDVSQATWSIAKISRKRVTVHSANNVTTGSFLIHTHSLQRAE</sequence>
<dbReference type="Proteomes" id="UP001485043">
    <property type="component" value="Unassembled WGS sequence"/>
</dbReference>
<dbReference type="EMBL" id="JALJOV010000676">
    <property type="protein sequence ID" value="KAK9861953.1"/>
    <property type="molecule type" value="Genomic_DNA"/>
</dbReference>
<keyword evidence="3" id="KW-1185">Reference proteome</keyword>
<feature type="compositionally biased region" description="Polar residues" evidence="1">
    <location>
        <begin position="237"/>
        <end position="248"/>
    </location>
</feature>
<proteinExistence type="predicted"/>
<reference evidence="2 3" key="1">
    <citation type="journal article" date="2024" name="Nat. Commun.">
        <title>Phylogenomics reveals the evolutionary origins of lichenization in chlorophyte algae.</title>
        <authorList>
            <person name="Puginier C."/>
            <person name="Libourel C."/>
            <person name="Otte J."/>
            <person name="Skaloud P."/>
            <person name="Haon M."/>
            <person name="Grisel S."/>
            <person name="Petersen M."/>
            <person name="Berrin J.G."/>
            <person name="Delaux P.M."/>
            <person name="Dal Grande F."/>
            <person name="Keller J."/>
        </authorList>
    </citation>
    <scope>NUCLEOTIDE SEQUENCE [LARGE SCALE GENOMIC DNA]</scope>
    <source>
        <strain evidence="2 3">SAG 2523</strain>
    </source>
</reference>
<comment type="caution">
    <text evidence="2">The sequence shown here is derived from an EMBL/GenBank/DDBJ whole genome shotgun (WGS) entry which is preliminary data.</text>
</comment>
<dbReference type="AlphaFoldDB" id="A0AAW1SY26"/>